<evidence type="ECO:0000313" key="1">
    <source>
        <dbReference type="EMBL" id="KKM65616.1"/>
    </source>
</evidence>
<proteinExistence type="predicted"/>
<reference evidence="1" key="1">
    <citation type="journal article" date="2015" name="Nature">
        <title>Complex archaea that bridge the gap between prokaryotes and eukaryotes.</title>
        <authorList>
            <person name="Spang A."/>
            <person name="Saw J.H."/>
            <person name="Jorgensen S.L."/>
            <person name="Zaremba-Niedzwiedzka K."/>
            <person name="Martijn J."/>
            <person name="Lind A.E."/>
            <person name="van Eijk R."/>
            <person name="Schleper C."/>
            <person name="Guy L."/>
            <person name="Ettema T.J."/>
        </authorList>
    </citation>
    <scope>NUCLEOTIDE SEQUENCE</scope>
</reference>
<sequence>MPLPLIWKADLVTDTSTEANFIHSRGMKFPDDPTILRGRVRKLLRQNSYEAKESEAALRVVREGDRVIELGGGVGYMSTLVASKRQVASVHSFEANPNLIPYIRRVHAANGLSNAHVTNAILGPAPGKVDFHVRAQILSSSMTRFEGEDPPETHQIDVLDAAGVFAELNPTVLICDIEGAEVDLIPKLPLANLRAAIIELHPQWIGPEGVNKVFAAFMNAGMAYYHRGSHNKVVAFRREW</sequence>
<dbReference type="InterPro" id="IPR006342">
    <property type="entry name" value="FkbM_mtfrase"/>
</dbReference>
<evidence type="ECO:0008006" key="2">
    <source>
        <dbReference type="Google" id="ProtNLM"/>
    </source>
</evidence>
<dbReference type="SUPFAM" id="SSF53335">
    <property type="entry name" value="S-adenosyl-L-methionine-dependent methyltransferases"/>
    <property type="match status" value="1"/>
</dbReference>
<comment type="caution">
    <text evidence="1">The sequence shown here is derived from an EMBL/GenBank/DDBJ whole genome shotgun (WGS) entry which is preliminary data.</text>
</comment>
<dbReference type="Gene3D" id="3.40.50.150">
    <property type="entry name" value="Vaccinia Virus protein VP39"/>
    <property type="match status" value="1"/>
</dbReference>
<dbReference type="EMBL" id="LAZR01010695">
    <property type="protein sequence ID" value="KKM65616.1"/>
    <property type="molecule type" value="Genomic_DNA"/>
</dbReference>
<dbReference type="CDD" id="cd02440">
    <property type="entry name" value="AdoMet_MTases"/>
    <property type="match status" value="1"/>
</dbReference>
<dbReference type="NCBIfam" id="TIGR01444">
    <property type="entry name" value="fkbM_fam"/>
    <property type="match status" value="1"/>
</dbReference>
<organism evidence="1">
    <name type="scientific">marine sediment metagenome</name>
    <dbReference type="NCBI Taxonomy" id="412755"/>
    <lineage>
        <taxon>unclassified sequences</taxon>
        <taxon>metagenomes</taxon>
        <taxon>ecological metagenomes</taxon>
    </lineage>
</organism>
<dbReference type="AlphaFoldDB" id="A0A0F9JT11"/>
<name>A0A0F9JT11_9ZZZZ</name>
<dbReference type="InterPro" id="IPR029063">
    <property type="entry name" value="SAM-dependent_MTases_sf"/>
</dbReference>
<gene>
    <name evidence="1" type="ORF">LCGC14_1489470</name>
</gene>
<accession>A0A0F9JT11</accession>
<protein>
    <recommendedName>
        <fullName evidence="2">Methyltransferase FkbM domain-containing protein</fullName>
    </recommendedName>
</protein>